<gene>
    <name evidence="10" type="ORF">PODANS_1_470</name>
</gene>
<dbReference type="InterPro" id="IPR012132">
    <property type="entry name" value="GMC_OxRdtase"/>
</dbReference>
<protein>
    <submittedName>
        <fullName evidence="10">Podospora anserina S mat+ genomic DNA chromosome 1, supercontig 1</fullName>
    </submittedName>
</protein>
<feature type="domain" description="Glucose-methanol-choline oxidoreductase N-terminal" evidence="8">
    <location>
        <begin position="94"/>
        <end position="117"/>
    </location>
</feature>
<comment type="similarity">
    <text evidence="2 7">Belongs to the GMC oxidoreductase family.</text>
</comment>
<evidence type="ECO:0000313" key="10">
    <source>
        <dbReference type="EMBL" id="CAP59706.1"/>
    </source>
</evidence>
<evidence type="ECO:0000256" key="4">
    <source>
        <dbReference type="ARBA" id="ARBA00022827"/>
    </source>
</evidence>
<evidence type="ECO:0000259" key="8">
    <source>
        <dbReference type="PROSITE" id="PS00623"/>
    </source>
</evidence>
<dbReference type="InterPro" id="IPR036188">
    <property type="entry name" value="FAD/NAD-bd_sf"/>
</dbReference>
<dbReference type="VEuPathDB" id="FungiDB:PODANS_1_470"/>
<evidence type="ECO:0000259" key="9">
    <source>
        <dbReference type="PROSITE" id="PS00624"/>
    </source>
</evidence>
<evidence type="ECO:0000256" key="1">
    <source>
        <dbReference type="ARBA" id="ARBA00001974"/>
    </source>
</evidence>
<accession>B2A9F9</accession>
<dbReference type="KEGG" id="pan:PODANSg09273"/>
<organism evidence="10">
    <name type="scientific">Podospora anserina (strain S / ATCC MYA-4624 / DSM 980 / FGSC 10383)</name>
    <name type="common">Pleurage anserina</name>
    <dbReference type="NCBI Taxonomy" id="515849"/>
    <lineage>
        <taxon>Eukaryota</taxon>
        <taxon>Fungi</taxon>
        <taxon>Dikarya</taxon>
        <taxon>Ascomycota</taxon>
        <taxon>Pezizomycotina</taxon>
        <taxon>Sordariomycetes</taxon>
        <taxon>Sordariomycetidae</taxon>
        <taxon>Sordariales</taxon>
        <taxon>Podosporaceae</taxon>
        <taxon>Podospora</taxon>
        <taxon>Podospora anserina</taxon>
    </lineage>
</organism>
<keyword evidence="3 7" id="KW-0285">Flavoprotein</keyword>
<proteinExistence type="inferred from homology"/>
<dbReference type="InterPro" id="IPR000172">
    <property type="entry name" value="GMC_OxRdtase_N"/>
</dbReference>
<evidence type="ECO:0000256" key="2">
    <source>
        <dbReference type="ARBA" id="ARBA00010790"/>
    </source>
</evidence>
<dbReference type="EMBL" id="CU633438">
    <property type="protein sequence ID" value="CAP59706.1"/>
    <property type="molecule type" value="Genomic_DNA"/>
</dbReference>
<dbReference type="RefSeq" id="XP_001912227.1">
    <property type="nucleotide sequence ID" value="XM_001912192.1"/>
</dbReference>
<keyword evidence="4 6" id="KW-0274">FAD</keyword>
<comment type="cofactor">
    <cofactor evidence="1 6">
        <name>FAD</name>
        <dbReference type="ChEBI" id="CHEBI:57692"/>
    </cofactor>
</comment>
<dbReference type="PROSITE" id="PS00624">
    <property type="entry name" value="GMC_OXRED_2"/>
    <property type="match status" value="1"/>
</dbReference>
<dbReference type="Pfam" id="PF05199">
    <property type="entry name" value="GMC_oxred_C"/>
    <property type="match status" value="1"/>
</dbReference>
<dbReference type="PIRSF" id="PIRSF000137">
    <property type="entry name" value="Alcohol_oxidase"/>
    <property type="match status" value="1"/>
</dbReference>
<sequence length="615" mass="67001">MRLCGVIQVSCFAGLFPASIQAIKETYDYVIVGGGTAGLTVGDRLSESGKLGLYPCCVLTLMTEPDGQRPGTLYNITSAPVAGLNNKTFPVSIGCVVGGSSAVNGMVFQRGNAKDYDVWGELGGGNPRVRWNWVDMLKYFKKSIQMTAPKPETAAFDLRYDTKYWGRNLTTNHTIFATFGNQLNSSLLSDAFYEAAKRLSGMKVSPDAGSGQLGLQYYQTSTNPYTGERSYSRTGHWDGLNRANYDLLTATRANKIVFDHHRAAGVQIYPRGESTKKTTIRARKEVILAAGAIHTPQILQLSGIGPADLLKRAGIPVKVDLPGVGYNFQDHTFIPAVSFSWLTSPLIPEHLNITVVDDGLGKTSLGLSVELPVVSPGSFKRIASKYESQDPATYLPKDTDRTIIRGYRKQQQIYAREMRAKDFSFLRATFSGDPSFVPIIIHPVSRGTVLIDPAAGSDIEVEPIVNYRAASNPIDVDVAVEEIKFLRRFMTTGELSRYNATEVVPGPGLESDEALGAWVRANTIPSVYHPVGTAAKMPREWGGVVGEDLMVYGVRGLSVVDASMMPTIVAGTTSMTVYAVAEKVRIDLDFFLLNLQADKREQAADLIKLRAGTIV</sequence>
<evidence type="ECO:0000256" key="6">
    <source>
        <dbReference type="PIRSR" id="PIRSR000137-2"/>
    </source>
</evidence>
<feature type="domain" description="Glucose-methanol-choline oxidoreductase N-terminal" evidence="9">
    <location>
        <begin position="291"/>
        <end position="305"/>
    </location>
</feature>
<keyword evidence="5" id="KW-0560">Oxidoreductase</keyword>
<dbReference type="Gene3D" id="4.10.450.10">
    <property type="entry name" value="Glucose Oxidase, domain 2"/>
    <property type="match status" value="1"/>
</dbReference>
<dbReference type="Gene3D" id="3.50.50.60">
    <property type="entry name" value="FAD/NAD(P)-binding domain"/>
    <property type="match status" value="1"/>
</dbReference>
<dbReference type="GO" id="GO:0016614">
    <property type="term" value="F:oxidoreductase activity, acting on CH-OH group of donors"/>
    <property type="evidence" value="ECO:0007669"/>
    <property type="project" value="InterPro"/>
</dbReference>
<reference evidence="10" key="2">
    <citation type="submission" date="2008-07" db="EMBL/GenBank/DDBJ databases">
        <authorList>
            <person name="Genoscope - CEA"/>
        </authorList>
    </citation>
    <scope>NUCLEOTIDE SEQUENCE</scope>
    <source>
        <strain evidence="10">S mat+</strain>
    </source>
</reference>
<evidence type="ECO:0000256" key="3">
    <source>
        <dbReference type="ARBA" id="ARBA00022630"/>
    </source>
</evidence>
<dbReference type="HOGENOM" id="CLU_002865_6_1_1"/>
<dbReference type="Gene3D" id="3.30.560.10">
    <property type="entry name" value="Glucose Oxidase, domain 3"/>
    <property type="match status" value="1"/>
</dbReference>
<feature type="binding site" evidence="6">
    <location>
        <position position="96"/>
    </location>
    <ligand>
        <name>FAD</name>
        <dbReference type="ChEBI" id="CHEBI:57692"/>
    </ligand>
</feature>
<dbReference type="PROSITE" id="PS00623">
    <property type="entry name" value="GMC_OXRED_1"/>
    <property type="match status" value="1"/>
</dbReference>
<dbReference type="GO" id="GO:0050660">
    <property type="term" value="F:flavin adenine dinucleotide binding"/>
    <property type="evidence" value="ECO:0007669"/>
    <property type="project" value="InterPro"/>
</dbReference>
<dbReference type="GeneID" id="6196919"/>
<reference evidence="10" key="1">
    <citation type="journal article" date="2008" name="Genome Biol.">
        <title>The genome sequence of the model ascomycete fungus Podospora anserina.</title>
        <authorList>
            <person name="Espagne E."/>
            <person name="Lespinet O."/>
            <person name="Malagnac F."/>
            <person name="Da Silva C."/>
            <person name="Jaillon O."/>
            <person name="Porcel B.M."/>
            <person name="Couloux A."/>
            <person name="Aury J.-M."/>
            <person name="Segurens B."/>
            <person name="Poulain J."/>
            <person name="Anthouard V."/>
            <person name="Grossetete S."/>
            <person name="Khalili H."/>
            <person name="Coppin E."/>
            <person name="Dequard-Chablat M."/>
            <person name="Picard M."/>
            <person name="Contamine V."/>
            <person name="Arnaise S."/>
            <person name="Bourdais A."/>
            <person name="Berteaux-Lecellier V."/>
            <person name="Gautheret D."/>
            <person name="de Vries R.P."/>
            <person name="Battaglia E."/>
            <person name="Coutinho P.M."/>
            <person name="Danchin E.G.J."/>
            <person name="Henrissat B."/>
            <person name="El Khoury R."/>
            <person name="Sainsard-Chanet A."/>
            <person name="Boivin A."/>
            <person name="Pinan-Lucarre B."/>
            <person name="Sellem C.H."/>
            <person name="Debuchy R."/>
            <person name="Wincker P."/>
            <person name="Weissenbach J."/>
            <person name="Silar P."/>
        </authorList>
    </citation>
    <scope>NUCLEOTIDE SEQUENCE [LARGE SCALE GENOMIC DNA]</scope>
    <source>
        <strain evidence="10">S mat+</strain>
    </source>
</reference>
<dbReference type="PANTHER" id="PTHR11552:SF115">
    <property type="entry name" value="DEHYDROGENASE XPTC-RELATED"/>
    <property type="match status" value="1"/>
</dbReference>
<dbReference type="SUPFAM" id="SSF51905">
    <property type="entry name" value="FAD/NAD(P)-binding domain"/>
    <property type="match status" value="1"/>
</dbReference>
<evidence type="ECO:0000256" key="5">
    <source>
        <dbReference type="ARBA" id="ARBA00023002"/>
    </source>
</evidence>
<dbReference type="PANTHER" id="PTHR11552">
    <property type="entry name" value="GLUCOSE-METHANOL-CHOLINE GMC OXIDOREDUCTASE"/>
    <property type="match status" value="1"/>
</dbReference>
<dbReference type="SUPFAM" id="SSF54373">
    <property type="entry name" value="FAD-linked reductases, C-terminal domain"/>
    <property type="match status" value="1"/>
</dbReference>
<feature type="binding site" evidence="6">
    <location>
        <begin position="104"/>
        <end position="107"/>
    </location>
    <ligand>
        <name>FAD</name>
        <dbReference type="ChEBI" id="CHEBI:57692"/>
    </ligand>
</feature>
<dbReference type="GO" id="GO:0044550">
    <property type="term" value="P:secondary metabolite biosynthetic process"/>
    <property type="evidence" value="ECO:0007669"/>
    <property type="project" value="TreeGrafter"/>
</dbReference>
<dbReference type="InterPro" id="IPR007867">
    <property type="entry name" value="GMC_OxRtase_C"/>
</dbReference>
<dbReference type="AlphaFoldDB" id="B2A9F9"/>
<dbReference type="Pfam" id="PF00732">
    <property type="entry name" value="GMC_oxred_N"/>
    <property type="match status" value="1"/>
</dbReference>
<name>B2A9F9_PODAN</name>
<dbReference type="OrthoDB" id="269227at2759"/>
<evidence type="ECO:0000256" key="7">
    <source>
        <dbReference type="RuleBase" id="RU003968"/>
    </source>
</evidence>
<dbReference type="InterPro" id="IPR027424">
    <property type="entry name" value="Glucose_Oxidase_domain_2"/>
</dbReference>